<organism evidence="2 3">
    <name type="scientific">Ktedonobacter robiniae</name>
    <dbReference type="NCBI Taxonomy" id="2778365"/>
    <lineage>
        <taxon>Bacteria</taxon>
        <taxon>Bacillati</taxon>
        <taxon>Chloroflexota</taxon>
        <taxon>Ktedonobacteria</taxon>
        <taxon>Ktedonobacterales</taxon>
        <taxon>Ktedonobacteraceae</taxon>
        <taxon>Ktedonobacter</taxon>
    </lineage>
</organism>
<dbReference type="PANTHER" id="PTHR47691:SF3">
    <property type="entry name" value="HTH-TYPE TRANSCRIPTIONAL REGULATOR RV0890C-RELATED"/>
    <property type="match status" value="1"/>
</dbReference>
<protein>
    <recommendedName>
        <fullName evidence="1">HTH cro/C1-type domain-containing protein</fullName>
    </recommendedName>
</protein>
<dbReference type="PRINTS" id="PR00364">
    <property type="entry name" value="DISEASERSIST"/>
</dbReference>
<feature type="domain" description="HTH cro/C1-type" evidence="1">
    <location>
        <begin position="7"/>
        <end position="62"/>
    </location>
</feature>
<dbReference type="Pfam" id="PF00931">
    <property type="entry name" value="NB-ARC"/>
    <property type="match status" value="1"/>
</dbReference>
<dbReference type="InterPro" id="IPR003593">
    <property type="entry name" value="AAA+_ATPase"/>
</dbReference>
<dbReference type="EMBL" id="BNJG01000002">
    <property type="protein sequence ID" value="GHO57094.1"/>
    <property type="molecule type" value="Genomic_DNA"/>
</dbReference>
<reference evidence="2 3" key="1">
    <citation type="journal article" date="2021" name="Int. J. Syst. Evol. Microbiol.">
        <title>Reticulibacter mediterranei gen. nov., sp. nov., within the new family Reticulibacteraceae fam. nov., and Ktedonospora formicarum gen. nov., sp. nov., Ktedonobacter robiniae sp. nov., Dictyobacter formicarum sp. nov. and Dictyobacter arantiisoli sp. nov., belonging to the class Ktedonobacteria.</title>
        <authorList>
            <person name="Yabe S."/>
            <person name="Zheng Y."/>
            <person name="Wang C.M."/>
            <person name="Sakai Y."/>
            <person name="Abe K."/>
            <person name="Yokota A."/>
            <person name="Donadio S."/>
            <person name="Cavaletti L."/>
            <person name="Monciardini P."/>
        </authorList>
    </citation>
    <scope>NUCLEOTIDE SEQUENCE [LARGE SCALE GENOMIC DNA]</scope>
    <source>
        <strain evidence="2 3">SOSP1-30</strain>
    </source>
</reference>
<dbReference type="Pfam" id="PF13560">
    <property type="entry name" value="HTH_31"/>
    <property type="match status" value="1"/>
</dbReference>
<dbReference type="SMART" id="SM00382">
    <property type="entry name" value="AAA"/>
    <property type="match status" value="1"/>
</dbReference>
<evidence type="ECO:0000313" key="3">
    <source>
        <dbReference type="Proteomes" id="UP000654345"/>
    </source>
</evidence>
<name>A0ABQ3UW79_9CHLR</name>
<evidence type="ECO:0000259" key="1">
    <source>
        <dbReference type="PROSITE" id="PS50943"/>
    </source>
</evidence>
<keyword evidence="3" id="KW-1185">Reference proteome</keyword>
<dbReference type="SUPFAM" id="SSF47413">
    <property type="entry name" value="lambda repressor-like DNA-binding domains"/>
    <property type="match status" value="1"/>
</dbReference>
<sequence length="429" mass="47490">MQPNELLLRERQRRGWTREYVAGQIGIADAKTIGRWERGVAFPSAFFLQKLCELYARLPQELGLFRDDPPLYPYPACTHSCMHAFPQIIYDPGLPLPQKNVLERQALLRSLKTCLCDQELPACAALYGLPGIGKTSLAVTLARDQEITAHFCDGTLWASLGRSPDLVALLRHWGRVLGINEVFLERAENPETLAMLLRATIGPRRLLLLLDDAWTLEDAQTLQVGGPHCAYLLTTRIPALAYHFANTASLQVPELSLEESLDLLASFIPDIREERYQPLRSLASATGGLPLALCLIGRYLQAQANGRQPRRLQHALEYLSHASARLQLRMPSTFGEPGATWSLRECIERTTSHLDVCALRTLAMLATLPMKPLSFSEGAALAACAGVGDGATLDLLVDTGLLEVNDQGRYLLHPVIADYTRTYHKSYGG</sequence>
<dbReference type="InterPro" id="IPR027417">
    <property type="entry name" value="P-loop_NTPase"/>
</dbReference>
<dbReference type="SMART" id="SM00530">
    <property type="entry name" value="HTH_XRE"/>
    <property type="match status" value="1"/>
</dbReference>
<dbReference type="SUPFAM" id="SSF52540">
    <property type="entry name" value="P-loop containing nucleoside triphosphate hydrolases"/>
    <property type="match status" value="1"/>
</dbReference>
<dbReference type="InterPro" id="IPR002182">
    <property type="entry name" value="NB-ARC"/>
</dbReference>
<accession>A0ABQ3UW79</accession>
<dbReference type="CDD" id="cd00093">
    <property type="entry name" value="HTH_XRE"/>
    <property type="match status" value="1"/>
</dbReference>
<dbReference type="Proteomes" id="UP000654345">
    <property type="component" value="Unassembled WGS sequence"/>
</dbReference>
<gene>
    <name evidence="2" type="ORF">KSB_55690</name>
</gene>
<proteinExistence type="predicted"/>
<dbReference type="InterPro" id="IPR001387">
    <property type="entry name" value="Cro/C1-type_HTH"/>
</dbReference>
<dbReference type="Gene3D" id="1.10.260.40">
    <property type="entry name" value="lambda repressor-like DNA-binding domains"/>
    <property type="match status" value="1"/>
</dbReference>
<dbReference type="InterPro" id="IPR010982">
    <property type="entry name" value="Lambda_DNA-bd_dom_sf"/>
</dbReference>
<comment type="caution">
    <text evidence="2">The sequence shown here is derived from an EMBL/GenBank/DDBJ whole genome shotgun (WGS) entry which is preliminary data.</text>
</comment>
<dbReference type="PANTHER" id="PTHR47691">
    <property type="entry name" value="REGULATOR-RELATED"/>
    <property type="match status" value="1"/>
</dbReference>
<dbReference type="PROSITE" id="PS50943">
    <property type="entry name" value="HTH_CROC1"/>
    <property type="match status" value="1"/>
</dbReference>
<dbReference type="Gene3D" id="3.40.50.300">
    <property type="entry name" value="P-loop containing nucleotide triphosphate hydrolases"/>
    <property type="match status" value="1"/>
</dbReference>
<evidence type="ECO:0000313" key="2">
    <source>
        <dbReference type="EMBL" id="GHO57094.1"/>
    </source>
</evidence>